<evidence type="ECO:0000313" key="1">
    <source>
        <dbReference type="Proteomes" id="UP000038045"/>
    </source>
</evidence>
<organism evidence="1 2">
    <name type="scientific">Parastrongyloides trichosuri</name>
    <name type="common">Possum-specific nematode worm</name>
    <dbReference type="NCBI Taxonomy" id="131310"/>
    <lineage>
        <taxon>Eukaryota</taxon>
        <taxon>Metazoa</taxon>
        <taxon>Ecdysozoa</taxon>
        <taxon>Nematoda</taxon>
        <taxon>Chromadorea</taxon>
        <taxon>Rhabditida</taxon>
        <taxon>Tylenchina</taxon>
        <taxon>Panagrolaimomorpha</taxon>
        <taxon>Strongyloidoidea</taxon>
        <taxon>Strongyloididae</taxon>
        <taxon>Parastrongyloides</taxon>
    </lineage>
</organism>
<dbReference type="Proteomes" id="UP000038045">
    <property type="component" value="Unplaced"/>
</dbReference>
<dbReference type="WBParaSite" id="PTRK_0000487000.1">
    <property type="protein sequence ID" value="PTRK_0000487000.1"/>
    <property type="gene ID" value="PTRK_0000487000"/>
</dbReference>
<sequence length="183" mass="21633">MSQSYNNSETSKLMTILRACCNNASQAYDKIKSHKIIEDGISKIEEVVEVFQGHLECIEYYTNQSEVLMNFKQEVEKVLTRIKPYFFDIKREKASSHICSKNRRCYHCIFKIQSEDEIEREKGFIYRLKKKMNTVNFLKKNRTSSSENNYKRKRSILNMTNESSSPLKIGFKNIYNKVNKIIL</sequence>
<proteinExistence type="predicted"/>
<evidence type="ECO:0000313" key="2">
    <source>
        <dbReference type="WBParaSite" id="PTRK_0000487000.1"/>
    </source>
</evidence>
<name>A0A0N4ZBF8_PARTI</name>
<keyword evidence="1" id="KW-1185">Reference proteome</keyword>
<reference evidence="2" key="1">
    <citation type="submission" date="2017-02" db="UniProtKB">
        <authorList>
            <consortium name="WormBaseParasite"/>
        </authorList>
    </citation>
    <scope>IDENTIFICATION</scope>
</reference>
<accession>A0A0N4ZBF8</accession>
<dbReference type="AlphaFoldDB" id="A0A0N4ZBF8"/>
<protein>
    <submittedName>
        <fullName evidence="2">Uncharacterized protein</fullName>
    </submittedName>
</protein>